<sequence length="35" mass="4290">KEFFHKVRCDSKTRLKGMRTGFFMHNRKDLGFEIE</sequence>
<accession>A0A6J4L8B1</accession>
<proteinExistence type="predicted"/>
<gene>
    <name evidence="1" type="ORF">AVDCRST_MAG56-7081</name>
</gene>
<evidence type="ECO:0000313" key="1">
    <source>
        <dbReference type="EMBL" id="CAA9325032.1"/>
    </source>
</evidence>
<reference evidence="1" key="1">
    <citation type="submission" date="2020-02" db="EMBL/GenBank/DDBJ databases">
        <authorList>
            <person name="Meier V. D."/>
        </authorList>
    </citation>
    <scope>NUCLEOTIDE SEQUENCE</scope>
    <source>
        <strain evidence="1">AVDCRST_MAG56</strain>
    </source>
</reference>
<feature type="non-terminal residue" evidence="1">
    <location>
        <position position="1"/>
    </location>
</feature>
<name>A0A6J4L8B1_9SPHI</name>
<organism evidence="1">
    <name type="scientific">uncultured Cytophagales bacterium</name>
    <dbReference type="NCBI Taxonomy" id="158755"/>
    <lineage>
        <taxon>Bacteria</taxon>
        <taxon>Pseudomonadati</taxon>
        <taxon>Bacteroidota</taxon>
        <taxon>Sphingobacteriia</taxon>
        <taxon>Sphingobacteriales</taxon>
        <taxon>environmental samples</taxon>
    </lineage>
</organism>
<protein>
    <submittedName>
        <fullName evidence="1">Uncharacterized protein</fullName>
    </submittedName>
</protein>
<dbReference type="EMBL" id="CADCTQ010000589">
    <property type="protein sequence ID" value="CAA9325032.1"/>
    <property type="molecule type" value="Genomic_DNA"/>
</dbReference>
<dbReference type="AlphaFoldDB" id="A0A6J4L8B1"/>